<comment type="subcellular location">
    <subcellularLocation>
        <location evidence="1 7">Cell membrane</location>
        <topology evidence="1 7">Multi-pass membrane protein</topology>
    </subcellularLocation>
</comment>
<dbReference type="InterPro" id="IPR000515">
    <property type="entry name" value="MetI-like"/>
</dbReference>
<feature type="transmembrane region" description="Helical" evidence="7">
    <location>
        <begin position="132"/>
        <end position="149"/>
    </location>
</feature>
<evidence type="ECO:0000256" key="6">
    <source>
        <dbReference type="ARBA" id="ARBA00023136"/>
    </source>
</evidence>
<feature type="transmembrane region" description="Helical" evidence="7">
    <location>
        <begin position="196"/>
        <end position="215"/>
    </location>
</feature>
<dbReference type="PANTHER" id="PTHR43386">
    <property type="entry name" value="OLIGOPEPTIDE TRANSPORT SYSTEM PERMEASE PROTEIN APPC"/>
    <property type="match status" value="1"/>
</dbReference>
<dbReference type="InterPro" id="IPR050366">
    <property type="entry name" value="BP-dependent_transpt_permease"/>
</dbReference>
<dbReference type="KEGG" id="cpre:Csp1_18280"/>
<feature type="transmembrane region" description="Helical" evidence="7">
    <location>
        <begin position="105"/>
        <end position="126"/>
    </location>
</feature>
<evidence type="ECO:0000256" key="2">
    <source>
        <dbReference type="ARBA" id="ARBA00022448"/>
    </source>
</evidence>
<name>A0A2Z3YVG9_9CORY</name>
<dbReference type="PANTHER" id="PTHR43386:SF25">
    <property type="entry name" value="PEPTIDE ABC TRANSPORTER PERMEASE PROTEIN"/>
    <property type="match status" value="1"/>
</dbReference>
<organism evidence="9 10">
    <name type="scientific">Corynebacterium provencense</name>
    <dbReference type="NCBI Taxonomy" id="1737425"/>
    <lineage>
        <taxon>Bacteria</taxon>
        <taxon>Bacillati</taxon>
        <taxon>Actinomycetota</taxon>
        <taxon>Actinomycetes</taxon>
        <taxon>Mycobacteriales</taxon>
        <taxon>Corynebacteriaceae</taxon>
        <taxon>Corynebacterium</taxon>
    </lineage>
</organism>
<keyword evidence="2 7" id="KW-0813">Transport</keyword>
<dbReference type="Gene3D" id="1.10.3720.10">
    <property type="entry name" value="MetI-like"/>
    <property type="match status" value="1"/>
</dbReference>
<dbReference type="InterPro" id="IPR035906">
    <property type="entry name" value="MetI-like_sf"/>
</dbReference>
<evidence type="ECO:0000313" key="10">
    <source>
        <dbReference type="Proteomes" id="UP000247696"/>
    </source>
</evidence>
<keyword evidence="5 7" id="KW-1133">Transmembrane helix</keyword>
<feature type="transmembrane region" description="Helical" evidence="7">
    <location>
        <begin position="235"/>
        <end position="256"/>
    </location>
</feature>
<feature type="domain" description="ABC transmembrane type-1" evidence="8">
    <location>
        <begin position="68"/>
        <end position="256"/>
    </location>
</feature>
<dbReference type="GO" id="GO:0055085">
    <property type="term" value="P:transmembrane transport"/>
    <property type="evidence" value="ECO:0007669"/>
    <property type="project" value="InterPro"/>
</dbReference>
<evidence type="ECO:0000256" key="3">
    <source>
        <dbReference type="ARBA" id="ARBA00022475"/>
    </source>
</evidence>
<dbReference type="SUPFAM" id="SSF161098">
    <property type="entry name" value="MetI-like"/>
    <property type="match status" value="1"/>
</dbReference>
<evidence type="ECO:0000256" key="4">
    <source>
        <dbReference type="ARBA" id="ARBA00022692"/>
    </source>
</evidence>
<feature type="transmembrane region" description="Helical" evidence="7">
    <location>
        <begin position="69"/>
        <end position="93"/>
    </location>
</feature>
<sequence>MKLTASRALTVTVVLTVVAVLTATAVGPLIPRDGTSTVTGGFTPPGQGLPLGGDSIGRDVLARVLHGGAGLLAVAVAATVVSVSAGVVLGLLLTVDSRISSMVAAALDVALVIPGMLVMLMLVYGLGGGTGTMILIATVVNAPFVARFTRSLVAPLRDADFVTAARLAGDGTVRTLVREILPVVAGPLATDAGARFVGSLYMVAAAGFLGFRPLGTDGDWATMIQTGLDGLALNPWASAGPALAVVLVTVPVNLLVDRLAERSRL</sequence>
<dbReference type="RefSeq" id="WP_110481606.1">
    <property type="nucleotide sequence ID" value="NZ_CP024988.1"/>
</dbReference>
<dbReference type="OrthoDB" id="8906042at2"/>
<keyword evidence="4 7" id="KW-0812">Transmembrane</keyword>
<evidence type="ECO:0000256" key="7">
    <source>
        <dbReference type="RuleBase" id="RU363032"/>
    </source>
</evidence>
<dbReference type="AlphaFoldDB" id="A0A2Z3YVG9"/>
<keyword evidence="3" id="KW-1003">Cell membrane</keyword>
<dbReference type="EMBL" id="CP024988">
    <property type="protein sequence ID" value="AWT26604.1"/>
    <property type="molecule type" value="Genomic_DNA"/>
</dbReference>
<dbReference type="CDD" id="cd06261">
    <property type="entry name" value="TM_PBP2"/>
    <property type="match status" value="1"/>
</dbReference>
<dbReference type="PROSITE" id="PS50928">
    <property type="entry name" value="ABC_TM1"/>
    <property type="match status" value="1"/>
</dbReference>
<evidence type="ECO:0000313" key="9">
    <source>
        <dbReference type="EMBL" id="AWT26604.1"/>
    </source>
</evidence>
<accession>A0A2Z3YVG9</accession>
<evidence type="ECO:0000256" key="1">
    <source>
        <dbReference type="ARBA" id="ARBA00004651"/>
    </source>
</evidence>
<evidence type="ECO:0000259" key="8">
    <source>
        <dbReference type="PROSITE" id="PS50928"/>
    </source>
</evidence>
<gene>
    <name evidence="9" type="primary">gsiD_2</name>
    <name evidence="9" type="ORF">Csp1_18280</name>
</gene>
<protein>
    <submittedName>
        <fullName evidence="9">Glutathione transport system permease protein GsiD</fullName>
    </submittedName>
</protein>
<keyword evidence="6 7" id="KW-0472">Membrane</keyword>
<dbReference type="Proteomes" id="UP000247696">
    <property type="component" value="Chromosome"/>
</dbReference>
<dbReference type="GO" id="GO:0005886">
    <property type="term" value="C:plasma membrane"/>
    <property type="evidence" value="ECO:0007669"/>
    <property type="project" value="UniProtKB-SubCell"/>
</dbReference>
<dbReference type="Pfam" id="PF00528">
    <property type="entry name" value="BPD_transp_1"/>
    <property type="match status" value="1"/>
</dbReference>
<reference evidence="10" key="1">
    <citation type="submission" date="2017-11" db="EMBL/GenBank/DDBJ databases">
        <title>Otitis media/interna in a cat caused by the recently described species Corynebacterium provencense.</title>
        <authorList>
            <person name="Kittl S."/>
            <person name="Brodard I."/>
            <person name="Rychener L."/>
            <person name="Jores J."/>
            <person name="Roosje P."/>
            <person name="Gobeli Brawand S."/>
        </authorList>
    </citation>
    <scope>NUCLEOTIDE SEQUENCE [LARGE SCALE GENOMIC DNA]</scope>
    <source>
        <strain evidence="10">17KM38</strain>
    </source>
</reference>
<comment type="similarity">
    <text evidence="7">Belongs to the binding-protein-dependent transport system permease family.</text>
</comment>
<evidence type="ECO:0000256" key="5">
    <source>
        <dbReference type="ARBA" id="ARBA00022989"/>
    </source>
</evidence>
<keyword evidence="10" id="KW-1185">Reference proteome</keyword>
<proteinExistence type="inferred from homology"/>